<evidence type="ECO:0000256" key="2">
    <source>
        <dbReference type="SAM" id="SignalP"/>
    </source>
</evidence>
<dbReference type="InterPro" id="IPR009045">
    <property type="entry name" value="Zn_M74/Hedgehog-like"/>
</dbReference>
<comment type="caution">
    <text evidence="4">The sequence shown here is derived from an EMBL/GenBank/DDBJ whole genome shotgun (WGS) entry which is preliminary data.</text>
</comment>
<protein>
    <submittedName>
        <fullName evidence="4">D-alanyl-D-alanine carboxypeptidase family protein</fullName>
    </submittedName>
</protein>
<sequence>MSSTATRLTATLVCAGVFLGTVQMPAAAAPGHMAGSAGTGSVAIAAVAPISAPGSVLALSPAAAVQQRGGLVHGASSASDPSTSEKDKRKATTLTISSAETSVAKNKSVKLTAKLARSGKAYANKKIQLQYRAHGSKKWVTLDVKRTSNKGTITFTSKKLTKKTQFRATFAGTKTYRPATSKIVSVGIGNAARKLPQCAVRDVNTKHRRQSDWARTLVDHEYKLPKSYRPKDLVPVSRAGISGSGSIRKIVIKDLKAMTKAASKAGAPITVRSAYRSYATQQSTFKHWVRVNGKERALRVSARPGHSEHQLGTALDFNTKGARTAPWVGDWGTTMSGAWMKKNAWKYGFVMSYPAGRTKETCYGYEPWHYRYVGKEAAQEIRDRGITLREYLWERQ</sequence>
<keyword evidence="2" id="KW-0732">Signal</keyword>
<dbReference type="InterPro" id="IPR052179">
    <property type="entry name" value="DD-CPase-like"/>
</dbReference>
<dbReference type="InterPro" id="IPR003709">
    <property type="entry name" value="VanY-like_core_dom"/>
</dbReference>
<dbReference type="Pfam" id="PF02557">
    <property type="entry name" value="VanY"/>
    <property type="match status" value="1"/>
</dbReference>
<dbReference type="GO" id="GO:0004180">
    <property type="term" value="F:carboxypeptidase activity"/>
    <property type="evidence" value="ECO:0007669"/>
    <property type="project" value="UniProtKB-KW"/>
</dbReference>
<dbReference type="Gene3D" id="3.30.1380.10">
    <property type="match status" value="1"/>
</dbReference>
<evidence type="ECO:0000259" key="3">
    <source>
        <dbReference type="Pfam" id="PF02557"/>
    </source>
</evidence>
<feature type="region of interest" description="Disordered" evidence="1">
    <location>
        <begin position="71"/>
        <end position="91"/>
    </location>
</feature>
<name>A0ABW5XDP0_9MICO</name>
<reference evidence="5" key="1">
    <citation type="journal article" date="2019" name="Int. J. Syst. Evol. Microbiol.">
        <title>The Global Catalogue of Microorganisms (GCM) 10K type strain sequencing project: providing services to taxonomists for standard genome sequencing and annotation.</title>
        <authorList>
            <consortium name="The Broad Institute Genomics Platform"/>
            <consortium name="The Broad Institute Genome Sequencing Center for Infectious Disease"/>
            <person name="Wu L."/>
            <person name="Ma J."/>
        </authorList>
    </citation>
    <scope>NUCLEOTIDE SEQUENCE [LARGE SCALE GENOMIC DNA]</scope>
    <source>
        <strain evidence="5">KCTC 33576</strain>
    </source>
</reference>
<feature type="signal peptide" evidence="2">
    <location>
        <begin position="1"/>
        <end position="28"/>
    </location>
</feature>
<keyword evidence="4" id="KW-0378">Hydrolase</keyword>
<feature type="chain" id="PRO_5046519760" evidence="2">
    <location>
        <begin position="29"/>
        <end position="396"/>
    </location>
</feature>
<keyword evidence="5" id="KW-1185">Reference proteome</keyword>
<keyword evidence="4" id="KW-0645">Protease</keyword>
<dbReference type="PANTHER" id="PTHR34385:SF1">
    <property type="entry name" value="PEPTIDOGLYCAN L-ALANYL-D-GLUTAMATE ENDOPEPTIDASE CWLK"/>
    <property type="match status" value="1"/>
</dbReference>
<gene>
    <name evidence="4" type="ORF">ACFSYH_01425</name>
</gene>
<dbReference type="PANTHER" id="PTHR34385">
    <property type="entry name" value="D-ALANYL-D-ALANINE CARBOXYPEPTIDASE"/>
    <property type="match status" value="1"/>
</dbReference>
<accession>A0ABW5XDP0</accession>
<evidence type="ECO:0000256" key="1">
    <source>
        <dbReference type="SAM" id="MobiDB-lite"/>
    </source>
</evidence>
<dbReference type="InterPro" id="IPR058193">
    <property type="entry name" value="VanY/YodJ_core_dom"/>
</dbReference>
<dbReference type="RefSeq" id="WP_377464668.1">
    <property type="nucleotide sequence ID" value="NZ_JBHUOP010000001.1"/>
</dbReference>
<dbReference type="Proteomes" id="UP001597391">
    <property type="component" value="Unassembled WGS sequence"/>
</dbReference>
<proteinExistence type="predicted"/>
<dbReference type="CDD" id="cd14852">
    <property type="entry name" value="LD-carboxypeptidase"/>
    <property type="match status" value="1"/>
</dbReference>
<evidence type="ECO:0000313" key="5">
    <source>
        <dbReference type="Proteomes" id="UP001597391"/>
    </source>
</evidence>
<organism evidence="4 5">
    <name type="scientific">Populibacterium corticicola</name>
    <dbReference type="NCBI Taxonomy" id="1812826"/>
    <lineage>
        <taxon>Bacteria</taxon>
        <taxon>Bacillati</taxon>
        <taxon>Actinomycetota</taxon>
        <taxon>Actinomycetes</taxon>
        <taxon>Micrococcales</taxon>
        <taxon>Jonesiaceae</taxon>
        <taxon>Populibacterium</taxon>
    </lineage>
</organism>
<feature type="domain" description="D-alanyl-D-alanine carboxypeptidase-like core" evidence="3">
    <location>
        <begin position="246"/>
        <end position="375"/>
    </location>
</feature>
<keyword evidence="4" id="KW-0121">Carboxypeptidase</keyword>
<dbReference type="EMBL" id="JBHUOP010000001">
    <property type="protein sequence ID" value="MFD2839229.1"/>
    <property type="molecule type" value="Genomic_DNA"/>
</dbReference>
<evidence type="ECO:0000313" key="4">
    <source>
        <dbReference type="EMBL" id="MFD2839229.1"/>
    </source>
</evidence>
<dbReference type="SUPFAM" id="SSF55166">
    <property type="entry name" value="Hedgehog/DD-peptidase"/>
    <property type="match status" value="1"/>
</dbReference>